<dbReference type="Gene3D" id="2.40.160.10">
    <property type="entry name" value="Porin"/>
    <property type="match status" value="1"/>
</dbReference>
<dbReference type="Proteomes" id="UP000290218">
    <property type="component" value="Unassembled WGS sequence"/>
</dbReference>
<comment type="caution">
    <text evidence="2">The sequence shown here is derived from an EMBL/GenBank/DDBJ whole genome shotgun (WGS) entry which is preliminary data.</text>
</comment>
<feature type="coiled-coil region" evidence="1">
    <location>
        <begin position="100"/>
        <end position="127"/>
    </location>
</feature>
<evidence type="ECO:0008006" key="4">
    <source>
        <dbReference type="Google" id="ProtNLM"/>
    </source>
</evidence>
<keyword evidence="3" id="KW-1185">Reference proteome</keyword>
<keyword evidence="1" id="KW-0175">Coiled coil</keyword>
<proteinExistence type="predicted"/>
<name>A0A4Q1C440_9BACT</name>
<dbReference type="AlphaFoldDB" id="A0A4Q1C440"/>
<dbReference type="EMBL" id="SDHX01000002">
    <property type="protein sequence ID" value="RXK53142.1"/>
    <property type="molecule type" value="Genomic_DNA"/>
</dbReference>
<accession>A0A4Q1C440</accession>
<dbReference type="InterPro" id="IPR023614">
    <property type="entry name" value="Porin_dom_sf"/>
</dbReference>
<protein>
    <recommendedName>
        <fullName evidence="4">Porin</fullName>
    </recommendedName>
</protein>
<gene>
    <name evidence="2" type="ORF">ESB00_15655</name>
</gene>
<dbReference type="OrthoDB" id="9807854at2"/>
<evidence type="ECO:0000313" key="2">
    <source>
        <dbReference type="EMBL" id="RXK53142.1"/>
    </source>
</evidence>
<reference evidence="2 3" key="1">
    <citation type="submission" date="2019-01" db="EMBL/GenBank/DDBJ databases">
        <title>Lacunisphaera sp. strain TWA-58.</title>
        <authorList>
            <person name="Chen W.-M."/>
        </authorList>
    </citation>
    <scope>NUCLEOTIDE SEQUENCE [LARGE SCALE GENOMIC DNA]</scope>
    <source>
        <strain evidence="2 3">TWA-58</strain>
    </source>
</reference>
<dbReference type="InterPro" id="IPR010870">
    <property type="entry name" value="Porin_O/P"/>
</dbReference>
<sequence length="453" mass="48975">MAAPIPCEAPLIKTSGVRMGPRFAFAPDIRVKSLAVSQFPGTRSVVRPLTTGCKSPAGPFACSRIGWWRRYLAMVKPHPRIILASLSLVSLLATPVLRASATIEERLAALEQKLAALSAENAALREAAKPAKDAPAPVQAGGKESKLLLGGFLHLHAESGSAPDSRFSGINDRFLVRRARVNVRGSFGKDFGFKVESDFGANTLGASTGYRAQLTDLYVEWLAHPEAQIRLGQFKTPFGWEQLMSDTANPFAERSLPNDRLTVSRQIGVMLFGSAAEKRVEYSAGIFNGNGVNNSNNDTDDFLAAARLAATAWSGKFHDKAASWSVGVNAFSDDAPARRTGVGFDTQLQLHPVTLRAEWLANTLDPVTGADVDSDGWSLAALWSLNDQWQLAARYETYDANTATGSNENDTLTLGLNWFIRRNDIAVSLNYLAGDASFGGGDDRFIGRLQLVF</sequence>
<organism evidence="2 3">
    <name type="scientific">Oleiharenicola lentus</name>
    <dbReference type="NCBI Taxonomy" id="2508720"/>
    <lineage>
        <taxon>Bacteria</taxon>
        <taxon>Pseudomonadati</taxon>
        <taxon>Verrucomicrobiota</taxon>
        <taxon>Opitutia</taxon>
        <taxon>Opitutales</taxon>
        <taxon>Opitutaceae</taxon>
        <taxon>Oleiharenicola</taxon>
    </lineage>
</organism>
<evidence type="ECO:0000256" key="1">
    <source>
        <dbReference type="SAM" id="Coils"/>
    </source>
</evidence>
<dbReference type="SUPFAM" id="SSF56935">
    <property type="entry name" value="Porins"/>
    <property type="match status" value="1"/>
</dbReference>
<dbReference type="Pfam" id="PF07396">
    <property type="entry name" value="Porin_O_P"/>
    <property type="match status" value="2"/>
</dbReference>
<evidence type="ECO:0000313" key="3">
    <source>
        <dbReference type="Proteomes" id="UP000290218"/>
    </source>
</evidence>